<protein>
    <submittedName>
        <fullName evidence="1">Uncharacterized protein</fullName>
    </submittedName>
</protein>
<dbReference type="OrthoDB" id="370799at2"/>
<gene>
    <name evidence="1" type="ORF">EJC50_26665</name>
</gene>
<dbReference type="RefSeq" id="WP_126018948.1">
    <property type="nucleotide sequence ID" value="NZ_CP034437.1"/>
</dbReference>
<name>A0A3S9AAX9_9BACL</name>
<dbReference type="EMBL" id="CP034437">
    <property type="protein sequence ID" value="AZN42875.1"/>
    <property type="molecule type" value="Genomic_DNA"/>
</dbReference>
<sequence length="201" mass="22485">MENTLALIKGRLEARHTLSALSPKHAWDSALDDQIADLPLETTLTTRAAEAALIALRAGLYLLNDNLNASHSQSQEIEDDATGAYWHGIMHRMEGDYSNANYWFSQAGAHPAMEKLQARVADWIQNSVVLGDLPNGQVRDSLLHMKQQVRWNPNAFTSMVALQERGTLSEETRGAIEYVQHLELIELFNYTCEAAQRVLEA</sequence>
<dbReference type="Proteomes" id="UP000272528">
    <property type="component" value="Chromosome"/>
</dbReference>
<reference evidence="2" key="1">
    <citation type="submission" date="2018-12" db="EMBL/GenBank/DDBJ databases">
        <title>Genome sequence of Peanibacillus sp.</title>
        <authorList>
            <person name="Subramani G."/>
            <person name="Srinivasan S."/>
            <person name="Kim M.K."/>
        </authorList>
    </citation>
    <scope>NUCLEOTIDE SEQUENCE [LARGE SCALE GENOMIC DNA]</scope>
    <source>
        <strain evidence="2">18JY67-1</strain>
    </source>
</reference>
<organism evidence="1 2">
    <name type="scientific">Paenibacillus albus</name>
    <dbReference type="NCBI Taxonomy" id="2495582"/>
    <lineage>
        <taxon>Bacteria</taxon>
        <taxon>Bacillati</taxon>
        <taxon>Bacillota</taxon>
        <taxon>Bacilli</taxon>
        <taxon>Bacillales</taxon>
        <taxon>Paenibacillaceae</taxon>
        <taxon>Paenibacillus</taxon>
    </lineage>
</organism>
<keyword evidence="2" id="KW-1185">Reference proteome</keyword>
<proteinExistence type="predicted"/>
<dbReference type="AlphaFoldDB" id="A0A3S9AAX9"/>
<accession>A0A3S9AAX9</accession>
<dbReference type="KEGG" id="palb:EJC50_26665"/>
<evidence type="ECO:0000313" key="1">
    <source>
        <dbReference type="EMBL" id="AZN42875.1"/>
    </source>
</evidence>
<evidence type="ECO:0000313" key="2">
    <source>
        <dbReference type="Proteomes" id="UP000272528"/>
    </source>
</evidence>